<dbReference type="SUPFAM" id="SSF100950">
    <property type="entry name" value="NagB/RpiA/CoA transferase-like"/>
    <property type="match status" value="1"/>
</dbReference>
<dbReference type="GO" id="GO:0005829">
    <property type="term" value="C:cytosol"/>
    <property type="evidence" value="ECO:0007669"/>
    <property type="project" value="TreeGrafter"/>
</dbReference>
<dbReference type="Gene3D" id="3.40.50.1360">
    <property type="match status" value="1"/>
</dbReference>
<gene>
    <name evidence="3" type="ORF">HAT2_00141</name>
</gene>
<dbReference type="EMBL" id="QQBG01000008">
    <property type="protein sequence ID" value="RDB31761.1"/>
    <property type="molecule type" value="Genomic_DNA"/>
</dbReference>
<evidence type="ECO:0000256" key="1">
    <source>
        <dbReference type="ARBA" id="ARBA00023235"/>
    </source>
</evidence>
<dbReference type="EC" id="5.3.1.6" evidence="2"/>
<comment type="caution">
    <text evidence="3">The sequence shown here is derived from an EMBL/GenBank/DDBJ whole genome shotgun (WGS) entry which is preliminary data.</text>
</comment>
<dbReference type="CDD" id="cd01398">
    <property type="entry name" value="RPI_A"/>
    <property type="match status" value="1"/>
</dbReference>
<evidence type="ECO:0000313" key="3">
    <source>
        <dbReference type="EMBL" id="RDB31761.1"/>
    </source>
</evidence>
<dbReference type="GO" id="GO:0004751">
    <property type="term" value="F:ribose-5-phosphate isomerase activity"/>
    <property type="evidence" value="ECO:0007669"/>
    <property type="project" value="UniProtKB-UniRule"/>
</dbReference>
<keyword evidence="1 3" id="KW-0413">Isomerase</keyword>
<dbReference type="SUPFAM" id="SSF75445">
    <property type="entry name" value="D-ribose-5-phosphate isomerase (RpiA), lid domain"/>
    <property type="match status" value="1"/>
</dbReference>
<protein>
    <recommendedName>
        <fullName evidence="2">Ribose 5-phosphate isomerase A</fullName>
        <ecNumber evidence="2">5.3.1.6</ecNumber>
    </recommendedName>
</protein>
<dbReference type="PANTHER" id="PTHR11934:SF0">
    <property type="entry name" value="RIBOSE-5-PHOSPHATE ISOMERASE"/>
    <property type="match status" value="1"/>
</dbReference>
<keyword evidence="4" id="KW-1185">Reference proteome</keyword>
<evidence type="ECO:0000256" key="2">
    <source>
        <dbReference type="NCBIfam" id="TIGR00021"/>
    </source>
</evidence>
<dbReference type="PANTHER" id="PTHR11934">
    <property type="entry name" value="RIBOSE-5-PHOSPHATE ISOMERASE"/>
    <property type="match status" value="1"/>
</dbReference>
<evidence type="ECO:0000313" key="4">
    <source>
        <dbReference type="Proteomes" id="UP000253816"/>
    </source>
</evidence>
<organism evidence="3 4">
    <name type="scientific">Candidatus Similichlamydia laticola</name>
    <dbReference type="NCBI Taxonomy" id="2170265"/>
    <lineage>
        <taxon>Bacteria</taxon>
        <taxon>Pseudomonadati</taxon>
        <taxon>Chlamydiota</taxon>
        <taxon>Chlamydiia</taxon>
        <taxon>Parachlamydiales</taxon>
        <taxon>Candidatus Parilichlamydiaceae</taxon>
        <taxon>Candidatus Similichlamydia</taxon>
    </lineage>
</organism>
<accession>A0A369KAX7</accession>
<dbReference type="GO" id="GO:0006014">
    <property type="term" value="P:D-ribose metabolic process"/>
    <property type="evidence" value="ECO:0007669"/>
    <property type="project" value="TreeGrafter"/>
</dbReference>
<dbReference type="Gene3D" id="3.30.70.260">
    <property type="match status" value="1"/>
</dbReference>
<sequence>MVKYDLKAILAKEAIMQVPATGVIGLGTGSTTNAFITALGKYAREHHLSYQVTASSYASEQLAIHSGLNLLKQNVPSQLNLVVDGADFLLEEKRLLIKGEGGALLREKILKQAAKNYLILITEDKLKRPSTLHVPLEILPFSLPFLLKKLDQFGTCKLRKNLSGSPLLSDNGNWLVDLFLPAQEQPSWYSLYHQLNSLAGVLETGLFPIEPAQPTTILVIDSARIVHKKIFQ</sequence>
<dbReference type="InterPro" id="IPR037171">
    <property type="entry name" value="NagB/RpiA_transferase-like"/>
</dbReference>
<name>A0A369KAX7_9BACT</name>
<dbReference type="AlphaFoldDB" id="A0A369KAX7"/>
<dbReference type="OrthoDB" id="5870696at2"/>
<dbReference type="Pfam" id="PF06026">
    <property type="entry name" value="Rib_5-P_isom_A"/>
    <property type="match status" value="1"/>
</dbReference>
<dbReference type="RefSeq" id="WP_114544119.1">
    <property type="nucleotide sequence ID" value="NZ_QQBG01000008.1"/>
</dbReference>
<reference evidence="3 4" key="1">
    <citation type="submission" date="2018-07" db="EMBL/GenBank/DDBJ databases">
        <title>Comparative genomics of the Candidatus Parilichlamydiaceae reveals evidence of convergent evolution and genome reduction in the phylum Chlamydiae.</title>
        <authorList>
            <person name="Taylor-Brown A."/>
            <person name="Polkinghorne A."/>
        </authorList>
    </citation>
    <scope>NUCLEOTIDE SEQUENCE [LARGE SCALE GENOMIC DNA]</scope>
    <source>
        <strain evidence="3 4">Hat2</strain>
    </source>
</reference>
<proteinExistence type="predicted"/>
<dbReference type="NCBIfam" id="TIGR00021">
    <property type="entry name" value="rpiA"/>
    <property type="match status" value="1"/>
</dbReference>
<dbReference type="InterPro" id="IPR004788">
    <property type="entry name" value="Ribose5P_isomerase_type_A"/>
</dbReference>
<dbReference type="GO" id="GO:0009052">
    <property type="term" value="P:pentose-phosphate shunt, non-oxidative branch"/>
    <property type="evidence" value="ECO:0007669"/>
    <property type="project" value="InterPro"/>
</dbReference>
<dbReference type="Proteomes" id="UP000253816">
    <property type="component" value="Unassembled WGS sequence"/>
</dbReference>